<dbReference type="InterPro" id="IPR024047">
    <property type="entry name" value="MM3350-like_sf"/>
</dbReference>
<dbReference type="RefSeq" id="WP_100919753.1">
    <property type="nucleotide sequence ID" value="NZ_CP020370.1"/>
</dbReference>
<feature type="domain" description="Plasmid pRiA4b Orf3-like" evidence="1">
    <location>
        <begin position="23"/>
        <end position="136"/>
    </location>
</feature>
<dbReference type="EMBL" id="CP020370">
    <property type="protein sequence ID" value="AUB82001.1"/>
    <property type="molecule type" value="Genomic_DNA"/>
</dbReference>
<dbReference type="KEGG" id="tsy:THSYN_14335"/>
<proteinExistence type="predicted"/>
<evidence type="ECO:0000313" key="2">
    <source>
        <dbReference type="EMBL" id="AUB82001.1"/>
    </source>
</evidence>
<dbReference type="InterPro" id="IPR012912">
    <property type="entry name" value="Plasmid_pRiA4b_Orf3-like"/>
</dbReference>
<dbReference type="Gene3D" id="3.10.290.30">
    <property type="entry name" value="MM3350-like"/>
    <property type="match status" value="1"/>
</dbReference>
<dbReference type="Proteomes" id="UP000232638">
    <property type="component" value="Chromosome"/>
</dbReference>
<protein>
    <recommendedName>
        <fullName evidence="1">Plasmid pRiA4b Orf3-like domain-containing protein</fullName>
    </recommendedName>
</protein>
<dbReference type="Pfam" id="PF07929">
    <property type="entry name" value="PRiA4_ORF3"/>
    <property type="match status" value="1"/>
</dbReference>
<accession>A0A2K8UAB4</accession>
<evidence type="ECO:0000313" key="3">
    <source>
        <dbReference type="Proteomes" id="UP000232638"/>
    </source>
</evidence>
<sequence>MIWTLQIKLLSGHWAEKDWAATIALDAATTLEDLHYIIQRAVAFGDDHLYSFFIARTQRSRDRVRYDNDPDNEADDRLYTTTLESLFPLPKGRKLFYLFDYGDYWIFQISRTRSKPFAAQPGVAYPSLIDESGEKPEQFPAFE</sequence>
<dbReference type="SUPFAM" id="SSF159941">
    <property type="entry name" value="MM3350-like"/>
    <property type="match status" value="1"/>
</dbReference>
<dbReference type="OrthoDB" id="9816539at2"/>
<evidence type="ECO:0000259" key="1">
    <source>
        <dbReference type="Pfam" id="PF07929"/>
    </source>
</evidence>
<reference evidence="2 3" key="1">
    <citation type="submission" date="2017-03" db="EMBL/GenBank/DDBJ databases">
        <title>Complete genome sequence of Candidatus 'Thiodictyon syntrophicum' sp. nov. strain Cad16T, a photolithoautotroph purple sulfur bacterium isolated from an alpine meromictic lake.</title>
        <authorList>
            <person name="Luedin S.M."/>
            <person name="Pothier J.F."/>
            <person name="Danza F."/>
            <person name="Storelli N."/>
            <person name="Wittwer M."/>
            <person name="Tonolla M."/>
        </authorList>
    </citation>
    <scope>NUCLEOTIDE SEQUENCE [LARGE SCALE GENOMIC DNA]</scope>
    <source>
        <strain evidence="2 3">Cad16T</strain>
    </source>
</reference>
<name>A0A2K8UAB4_9GAMM</name>
<gene>
    <name evidence="2" type="ORF">THSYN_14335</name>
</gene>
<keyword evidence="3" id="KW-1185">Reference proteome</keyword>
<organism evidence="2 3">
    <name type="scientific">Candidatus Thiodictyon syntrophicum</name>
    <dbReference type="NCBI Taxonomy" id="1166950"/>
    <lineage>
        <taxon>Bacteria</taxon>
        <taxon>Pseudomonadati</taxon>
        <taxon>Pseudomonadota</taxon>
        <taxon>Gammaproteobacteria</taxon>
        <taxon>Chromatiales</taxon>
        <taxon>Chromatiaceae</taxon>
        <taxon>Thiodictyon</taxon>
    </lineage>
</organism>
<dbReference type="AlphaFoldDB" id="A0A2K8UAB4"/>